<feature type="compositionally biased region" description="Low complexity" evidence="1">
    <location>
        <begin position="376"/>
        <end position="388"/>
    </location>
</feature>
<feature type="compositionally biased region" description="Polar residues" evidence="1">
    <location>
        <begin position="21"/>
        <end position="31"/>
    </location>
</feature>
<gene>
    <name evidence="2" type="ORF">K431DRAFT_315403</name>
</gene>
<dbReference type="AlphaFoldDB" id="A0A9P4Q482"/>
<protein>
    <submittedName>
        <fullName evidence="2">Uncharacterized protein</fullName>
    </submittedName>
</protein>
<dbReference type="Proteomes" id="UP000799441">
    <property type="component" value="Unassembled WGS sequence"/>
</dbReference>
<evidence type="ECO:0000313" key="3">
    <source>
        <dbReference type="Proteomes" id="UP000799441"/>
    </source>
</evidence>
<feature type="region of interest" description="Disordered" evidence="1">
    <location>
        <begin position="21"/>
        <end position="54"/>
    </location>
</feature>
<proteinExistence type="predicted"/>
<feature type="compositionally biased region" description="Basic and acidic residues" evidence="1">
    <location>
        <begin position="41"/>
        <end position="54"/>
    </location>
</feature>
<accession>A0A9P4Q482</accession>
<reference evidence="2" key="1">
    <citation type="journal article" date="2020" name="Stud. Mycol.">
        <title>101 Dothideomycetes genomes: a test case for predicting lifestyles and emergence of pathogens.</title>
        <authorList>
            <person name="Haridas S."/>
            <person name="Albert R."/>
            <person name="Binder M."/>
            <person name="Bloem J."/>
            <person name="Labutti K."/>
            <person name="Salamov A."/>
            <person name="Andreopoulos B."/>
            <person name="Baker S."/>
            <person name="Barry K."/>
            <person name="Bills G."/>
            <person name="Bluhm B."/>
            <person name="Cannon C."/>
            <person name="Castanera R."/>
            <person name="Culley D."/>
            <person name="Daum C."/>
            <person name="Ezra D."/>
            <person name="Gonzalez J."/>
            <person name="Henrissat B."/>
            <person name="Kuo A."/>
            <person name="Liang C."/>
            <person name="Lipzen A."/>
            <person name="Lutzoni F."/>
            <person name="Magnuson J."/>
            <person name="Mondo S."/>
            <person name="Nolan M."/>
            <person name="Ohm R."/>
            <person name="Pangilinan J."/>
            <person name="Park H.-J."/>
            <person name="Ramirez L."/>
            <person name="Alfaro M."/>
            <person name="Sun H."/>
            <person name="Tritt A."/>
            <person name="Yoshinaga Y."/>
            <person name="Zwiers L.-H."/>
            <person name="Turgeon B."/>
            <person name="Goodwin S."/>
            <person name="Spatafora J."/>
            <person name="Crous P."/>
            <person name="Grigoriev I."/>
        </authorList>
    </citation>
    <scope>NUCLEOTIDE SEQUENCE</scope>
    <source>
        <strain evidence="2">CBS 116435</strain>
    </source>
</reference>
<sequence>MPINRLRESRRLRLLHASATATPRLSRSISHATRKTRQRPGRYEPPEQPTVRDDGGAITLRIRKHGNRSLPLPPLMDEKVINARERLKLPKQIQDAAAPRTDMQQELEKNPYAKALATSIRMCQLTRTLHPSHFLQAFRPRFVPEQPLTSESGRAVYRAHMLPVANTKDHADWASRDSAYVLHRQDIYELLVSKKDRWSAVSNERMETQVCRQAEAMDWGDRQKNMSIFYDPDMKQRVVKLTEEEVDRRLKRIPLRFLTRVGEPDPDKGEVAFMLQRDAAVDAPLLSEVQGPDGRKVTAYNIATLYPTSDVAKDGPVTVWQYKFRAVKLQHALMRLEHFYRPASILTIKRRTRPSGKSLDLGEGKTFNPANKVKGAATSDTSEASSSA</sequence>
<feature type="region of interest" description="Disordered" evidence="1">
    <location>
        <begin position="354"/>
        <end position="388"/>
    </location>
</feature>
<evidence type="ECO:0000256" key="1">
    <source>
        <dbReference type="SAM" id="MobiDB-lite"/>
    </source>
</evidence>
<evidence type="ECO:0000313" key="2">
    <source>
        <dbReference type="EMBL" id="KAF2717829.1"/>
    </source>
</evidence>
<dbReference type="EMBL" id="MU003835">
    <property type="protein sequence ID" value="KAF2717829.1"/>
    <property type="molecule type" value="Genomic_DNA"/>
</dbReference>
<name>A0A9P4Q482_9PEZI</name>
<organism evidence="2 3">
    <name type="scientific">Polychaeton citri CBS 116435</name>
    <dbReference type="NCBI Taxonomy" id="1314669"/>
    <lineage>
        <taxon>Eukaryota</taxon>
        <taxon>Fungi</taxon>
        <taxon>Dikarya</taxon>
        <taxon>Ascomycota</taxon>
        <taxon>Pezizomycotina</taxon>
        <taxon>Dothideomycetes</taxon>
        <taxon>Dothideomycetidae</taxon>
        <taxon>Capnodiales</taxon>
        <taxon>Capnodiaceae</taxon>
        <taxon>Polychaeton</taxon>
    </lineage>
</organism>
<keyword evidence="3" id="KW-1185">Reference proteome</keyword>
<dbReference type="OrthoDB" id="3363286at2759"/>
<comment type="caution">
    <text evidence="2">The sequence shown here is derived from an EMBL/GenBank/DDBJ whole genome shotgun (WGS) entry which is preliminary data.</text>
</comment>